<feature type="domain" description="NADPH-dependent FMN reductase-like" evidence="1">
    <location>
        <begin position="57"/>
        <end position="182"/>
    </location>
</feature>
<evidence type="ECO:0000259" key="1">
    <source>
        <dbReference type="Pfam" id="PF03358"/>
    </source>
</evidence>
<dbReference type="Gene3D" id="3.40.50.360">
    <property type="match status" value="1"/>
</dbReference>
<comment type="caution">
    <text evidence="2">The sequence shown here is derived from an EMBL/GenBank/DDBJ whole genome shotgun (WGS) entry which is preliminary data.</text>
</comment>
<reference evidence="2" key="1">
    <citation type="journal article" date="2015" name="Nature">
        <title>Complex archaea that bridge the gap between prokaryotes and eukaryotes.</title>
        <authorList>
            <person name="Spang A."/>
            <person name="Saw J.H."/>
            <person name="Jorgensen S.L."/>
            <person name="Zaremba-Niedzwiedzka K."/>
            <person name="Martijn J."/>
            <person name="Lind A.E."/>
            <person name="van Eijk R."/>
            <person name="Schleper C."/>
            <person name="Guy L."/>
            <person name="Ettema T.J."/>
        </authorList>
    </citation>
    <scope>NUCLEOTIDE SEQUENCE</scope>
</reference>
<dbReference type="SUPFAM" id="SSF52218">
    <property type="entry name" value="Flavoproteins"/>
    <property type="match status" value="1"/>
</dbReference>
<protein>
    <recommendedName>
        <fullName evidence="1">NADPH-dependent FMN reductase-like domain-containing protein</fullName>
    </recommendedName>
</protein>
<dbReference type="GO" id="GO:0016491">
    <property type="term" value="F:oxidoreductase activity"/>
    <property type="evidence" value="ECO:0007669"/>
    <property type="project" value="InterPro"/>
</dbReference>
<gene>
    <name evidence="2" type="ORF">LCGC14_1237700</name>
</gene>
<proteinExistence type="predicted"/>
<sequence length="332" mass="38103">MAKTRTPKLKAEQYNRIKEGEWFEFVNFSEARDQYKKNIQMCRGAVEEYNQIDRPLRIFAIHGSGRSTNNSCAYELSNSKLFLQESLKTIEDPSIEIEQISLRDYNIEACNNCVSTTSTLCGFPCDCFPLDPMQEIYPKLLRSDIIFCSTGVNQSTMSTRLKAMCDRMISLDGGFFREELEPKDGAFKDRMLALSASGNIAYDQRLYGRVGAYFISAKDELNKHPTVNLLHHFEAREREGLPHNPLYDTGFCELTAHVLRDGMEAYGFFHAPNYYACAPANPDEDYMYDKEYMMNDLEALDAGKQVVKDAIALAKELKENLPEFYPDRFNRT</sequence>
<evidence type="ECO:0000313" key="2">
    <source>
        <dbReference type="EMBL" id="KKM90531.1"/>
    </source>
</evidence>
<name>A0A0F9LTU8_9ZZZZ</name>
<dbReference type="InterPro" id="IPR005025">
    <property type="entry name" value="FMN_Rdtase-like_dom"/>
</dbReference>
<organism evidence="2">
    <name type="scientific">marine sediment metagenome</name>
    <dbReference type="NCBI Taxonomy" id="412755"/>
    <lineage>
        <taxon>unclassified sequences</taxon>
        <taxon>metagenomes</taxon>
        <taxon>ecological metagenomes</taxon>
    </lineage>
</organism>
<dbReference type="InterPro" id="IPR029039">
    <property type="entry name" value="Flavoprotein-like_sf"/>
</dbReference>
<dbReference type="AlphaFoldDB" id="A0A0F9LTU8"/>
<dbReference type="EMBL" id="LAZR01006660">
    <property type="protein sequence ID" value="KKM90531.1"/>
    <property type="molecule type" value="Genomic_DNA"/>
</dbReference>
<dbReference type="Pfam" id="PF03358">
    <property type="entry name" value="FMN_red"/>
    <property type="match status" value="1"/>
</dbReference>
<accession>A0A0F9LTU8</accession>